<keyword evidence="5" id="KW-1185">Reference proteome</keyword>
<evidence type="ECO:0000313" key="4">
    <source>
        <dbReference type="EMBL" id="EZA46512.1"/>
    </source>
</evidence>
<dbReference type="InterPro" id="IPR036770">
    <property type="entry name" value="Ankyrin_rpt-contain_sf"/>
</dbReference>
<accession>A0A026VS12</accession>
<evidence type="ECO:0000256" key="2">
    <source>
        <dbReference type="ARBA" id="ARBA00023043"/>
    </source>
</evidence>
<evidence type="ECO:0000256" key="3">
    <source>
        <dbReference type="PROSITE-ProRule" id="PRU00023"/>
    </source>
</evidence>
<name>A0A026VS12_OOCBI</name>
<dbReference type="InterPro" id="IPR002110">
    <property type="entry name" value="Ankyrin_rpt"/>
</dbReference>
<feature type="repeat" description="ANK" evidence="3">
    <location>
        <begin position="118"/>
        <end position="150"/>
    </location>
</feature>
<dbReference type="EMBL" id="KK110940">
    <property type="protein sequence ID" value="EZA46512.1"/>
    <property type="molecule type" value="Genomic_DNA"/>
</dbReference>
<keyword evidence="2 3" id="KW-0040">ANK repeat</keyword>
<organism evidence="4 5">
    <name type="scientific">Ooceraea biroi</name>
    <name type="common">Clonal raider ant</name>
    <name type="synonym">Cerapachys biroi</name>
    <dbReference type="NCBI Taxonomy" id="2015173"/>
    <lineage>
        <taxon>Eukaryota</taxon>
        <taxon>Metazoa</taxon>
        <taxon>Ecdysozoa</taxon>
        <taxon>Arthropoda</taxon>
        <taxon>Hexapoda</taxon>
        <taxon>Insecta</taxon>
        <taxon>Pterygota</taxon>
        <taxon>Neoptera</taxon>
        <taxon>Endopterygota</taxon>
        <taxon>Hymenoptera</taxon>
        <taxon>Apocrita</taxon>
        <taxon>Aculeata</taxon>
        <taxon>Formicoidea</taxon>
        <taxon>Formicidae</taxon>
        <taxon>Dorylinae</taxon>
        <taxon>Ooceraea</taxon>
    </lineage>
</organism>
<gene>
    <name evidence="4" type="ORF">X777_00083</name>
</gene>
<feature type="repeat" description="ANK" evidence="3">
    <location>
        <begin position="84"/>
        <end position="109"/>
    </location>
</feature>
<dbReference type="STRING" id="2015173.A0A026VS12"/>
<reference evidence="4 5" key="1">
    <citation type="journal article" date="2014" name="Curr. Biol.">
        <title>The genome of the clonal raider ant Cerapachys biroi.</title>
        <authorList>
            <person name="Oxley P.R."/>
            <person name="Ji L."/>
            <person name="Fetter-Pruneda I."/>
            <person name="McKenzie S.K."/>
            <person name="Li C."/>
            <person name="Hu H."/>
            <person name="Zhang G."/>
            <person name="Kronauer D.J."/>
        </authorList>
    </citation>
    <scope>NUCLEOTIDE SEQUENCE [LARGE SCALE GENOMIC DNA]</scope>
</reference>
<feature type="non-terminal residue" evidence="4">
    <location>
        <position position="1"/>
    </location>
</feature>
<dbReference type="PROSITE" id="PS50088">
    <property type="entry name" value="ANK_REPEAT"/>
    <property type="match status" value="3"/>
</dbReference>
<dbReference type="PANTHER" id="PTHR24198:SF165">
    <property type="entry name" value="ANKYRIN REPEAT-CONTAINING PROTEIN-RELATED"/>
    <property type="match status" value="1"/>
</dbReference>
<dbReference type="PANTHER" id="PTHR24198">
    <property type="entry name" value="ANKYRIN REPEAT AND PROTEIN KINASE DOMAIN-CONTAINING PROTEIN"/>
    <property type="match status" value="1"/>
</dbReference>
<dbReference type="Pfam" id="PF12796">
    <property type="entry name" value="Ank_2"/>
    <property type="match status" value="1"/>
</dbReference>
<dbReference type="OrthoDB" id="5402602at2759"/>
<protein>
    <submittedName>
        <fullName evidence="4">2-5A-dependent ribonuclease</fullName>
    </submittedName>
</protein>
<dbReference type="AlphaFoldDB" id="A0A026VS12"/>
<dbReference type="PROSITE" id="PS50297">
    <property type="entry name" value="ANK_REP_REGION"/>
    <property type="match status" value="3"/>
</dbReference>
<dbReference type="Proteomes" id="UP000053097">
    <property type="component" value="Unassembled WGS sequence"/>
</dbReference>
<sequence>LPLPVCWGRTPLHQAVKNNYADVVRILVEGGADVNAKDERMITPLLLAGSAVNRDNHEEMAKFVAIVRILVTAKAFINIIHPDTGTTALHHAAMLGSAKATVILLSNGAWPMFKCKSSGSTPLHIAASAGSIETLTALLEAMQPHNIDTRDHVWRNISPLLSEGQRETSTEVIYFPLSI</sequence>
<evidence type="ECO:0000256" key="1">
    <source>
        <dbReference type="ARBA" id="ARBA00022737"/>
    </source>
</evidence>
<evidence type="ECO:0000313" key="5">
    <source>
        <dbReference type="Proteomes" id="UP000053097"/>
    </source>
</evidence>
<dbReference type="Gene3D" id="1.25.40.20">
    <property type="entry name" value="Ankyrin repeat-containing domain"/>
    <property type="match status" value="1"/>
</dbReference>
<dbReference type="Pfam" id="PF00023">
    <property type="entry name" value="Ank"/>
    <property type="match status" value="1"/>
</dbReference>
<dbReference type="SMART" id="SM00248">
    <property type="entry name" value="ANK"/>
    <property type="match status" value="4"/>
</dbReference>
<dbReference type="SUPFAM" id="SSF48403">
    <property type="entry name" value="Ankyrin repeat"/>
    <property type="match status" value="1"/>
</dbReference>
<proteinExistence type="predicted"/>
<feature type="repeat" description="ANK" evidence="3">
    <location>
        <begin position="7"/>
        <end position="39"/>
    </location>
</feature>
<keyword evidence="1" id="KW-0677">Repeat</keyword>